<accession>A0A0P8C8C2</accession>
<evidence type="ECO:0000259" key="1">
    <source>
        <dbReference type="PROSITE" id="PS51186"/>
    </source>
</evidence>
<dbReference type="AlphaFoldDB" id="A0A0P8C8C2"/>
<dbReference type="InterPro" id="IPR016181">
    <property type="entry name" value="Acyl_CoA_acyltransferase"/>
</dbReference>
<dbReference type="CDD" id="cd04301">
    <property type="entry name" value="NAT_SF"/>
    <property type="match status" value="1"/>
</dbReference>
<dbReference type="PIRSF" id="PIRSF037663">
    <property type="entry name" value="Acetyltransf_GNAT_prd"/>
    <property type="match status" value="1"/>
</dbReference>
<proteinExistence type="predicted"/>
<name>A0A0P8C8C2_9EURY</name>
<dbReference type="InterPro" id="IPR000182">
    <property type="entry name" value="GNAT_dom"/>
</dbReference>
<dbReference type="Gene3D" id="3.40.630.30">
    <property type="match status" value="1"/>
</dbReference>
<comment type="caution">
    <text evidence="2">The sequence shown here is derived from an EMBL/GenBank/DDBJ whole genome shotgun (WGS) entry which is preliminary data.</text>
</comment>
<organism evidence="2 3">
    <name type="scientific">Candidatus Methanoperedens nitratireducens</name>
    <dbReference type="NCBI Taxonomy" id="1392998"/>
    <lineage>
        <taxon>Archaea</taxon>
        <taxon>Methanobacteriati</taxon>
        <taxon>Methanobacteriota</taxon>
        <taxon>Stenosarchaea group</taxon>
        <taxon>Methanomicrobia</taxon>
        <taxon>Methanosarcinales</taxon>
        <taxon>ANME-2 cluster</taxon>
        <taxon>Candidatus Methanoperedentaceae</taxon>
        <taxon>Candidatus Methanoperedens</taxon>
    </lineage>
</organism>
<evidence type="ECO:0000313" key="2">
    <source>
        <dbReference type="EMBL" id="KPQ43057.1"/>
    </source>
</evidence>
<dbReference type="EMBL" id="LKCM01000182">
    <property type="protein sequence ID" value="KPQ43057.1"/>
    <property type="molecule type" value="Genomic_DNA"/>
</dbReference>
<feature type="domain" description="N-acetyltransferase" evidence="1">
    <location>
        <begin position="1"/>
        <end position="161"/>
    </location>
</feature>
<dbReference type="PROSITE" id="PS51186">
    <property type="entry name" value="GNAT"/>
    <property type="match status" value="1"/>
</dbReference>
<dbReference type="InterPro" id="IPR017255">
    <property type="entry name" value="AcTrfase_GNAT_prd"/>
</dbReference>
<dbReference type="Pfam" id="PF00583">
    <property type="entry name" value="Acetyltransf_1"/>
    <property type="match status" value="1"/>
</dbReference>
<reference evidence="2 3" key="1">
    <citation type="submission" date="2015-09" db="EMBL/GenBank/DDBJ databases">
        <title>A metagenomics-based metabolic model of nitrate-dependent anaerobic oxidation of methane by Methanoperedens-like archaea.</title>
        <authorList>
            <person name="Arshad A."/>
            <person name="Speth D.R."/>
            <person name="De Graaf R.M."/>
            <person name="Op Den Camp H.J."/>
            <person name="Jetten M.S."/>
            <person name="Welte C.U."/>
        </authorList>
    </citation>
    <scope>NUCLEOTIDE SEQUENCE [LARGE SCALE GENOMIC DNA]</scope>
</reference>
<dbReference type="PANTHER" id="PTHR43072">
    <property type="entry name" value="N-ACETYLTRANSFERASE"/>
    <property type="match status" value="1"/>
</dbReference>
<keyword evidence="2" id="KW-0808">Transferase</keyword>
<gene>
    <name evidence="2" type="ORF">MPEBLZ_02363</name>
</gene>
<dbReference type="Proteomes" id="UP000050360">
    <property type="component" value="Unassembled WGS sequence"/>
</dbReference>
<protein>
    <submittedName>
        <fullName evidence="2">Acetyltransferase (GNAT) family protein</fullName>
    </submittedName>
</protein>
<dbReference type="SUPFAM" id="SSF55729">
    <property type="entry name" value="Acyl-CoA N-acyltransferases (Nat)"/>
    <property type="match status" value="1"/>
</dbReference>
<dbReference type="GO" id="GO:0016747">
    <property type="term" value="F:acyltransferase activity, transferring groups other than amino-acyl groups"/>
    <property type="evidence" value="ECO:0007669"/>
    <property type="project" value="InterPro"/>
</dbReference>
<evidence type="ECO:0000313" key="3">
    <source>
        <dbReference type="Proteomes" id="UP000050360"/>
    </source>
</evidence>
<sequence>MRIRAATQEDFLKVHQFTADCTPLENYPEHVYKIILRYFGDYCFIAEKNGQIVGFAMGIVPRSFPGTYFLWQIGVAPSCQMRGIGEKLLREIEEELRKKGFVRIEVTIDPVNISSQKLFENMEYQNISKKAGKTVEVKGNLAVQDYYKPGRHFMVYEKRIGQLCDERITGI</sequence>